<keyword evidence="1" id="KW-0240">DNA-directed RNA polymerase</keyword>
<name>A0ABU1TMX3_9FLAO</name>
<organism evidence="1 2">
    <name type="scientific">Flavobacterium arsenatis</name>
    <dbReference type="NCBI Taxonomy" id="1484332"/>
    <lineage>
        <taxon>Bacteria</taxon>
        <taxon>Pseudomonadati</taxon>
        <taxon>Bacteroidota</taxon>
        <taxon>Flavobacteriia</taxon>
        <taxon>Flavobacteriales</taxon>
        <taxon>Flavobacteriaceae</taxon>
        <taxon>Flavobacterium</taxon>
    </lineage>
</organism>
<gene>
    <name evidence="1" type="ORF">J2X31_001325</name>
</gene>
<sequence length="309" mass="36842">MGFFSNHQENNQLSVVKTEMNEIKERFFSFIEKLEQKTTDFITEAIPELVELNETDTDEYKAGYHRLKSAVLGQLQNIQQKASDIKEEKVTNFCLPADSHDLRKLYLDFRSECYERYNKLDELLSQSRQQIEDTHQEDYEIKYQKIIDEFEATKNNFRCMQCGSPILLTKIYFTTTYISCPSCQTRNTFEPSTQAKQLEHIGRSLAEQRTNHLLKEYSVMPEKIQSLYLQKHKLKLSLMREKDKIIIENTKKKIGELELSKQELEHLQPILYQKYLRAMFDEWNKINPDLAEEHEKFYNRLLTDYSKQN</sequence>
<dbReference type="Proteomes" id="UP001255185">
    <property type="component" value="Unassembled WGS sequence"/>
</dbReference>
<protein>
    <submittedName>
        <fullName evidence="1">DNA-directed RNA polymerase subunit RPC12/RpoP</fullName>
    </submittedName>
</protein>
<reference evidence="1 2" key="1">
    <citation type="submission" date="2023-07" db="EMBL/GenBank/DDBJ databases">
        <title>Sorghum-associated microbial communities from plants grown in Nebraska, USA.</title>
        <authorList>
            <person name="Schachtman D."/>
        </authorList>
    </citation>
    <scope>NUCLEOTIDE SEQUENCE [LARGE SCALE GENOMIC DNA]</scope>
    <source>
        <strain evidence="1 2">3773</strain>
    </source>
</reference>
<proteinExistence type="predicted"/>
<evidence type="ECO:0000313" key="2">
    <source>
        <dbReference type="Proteomes" id="UP001255185"/>
    </source>
</evidence>
<dbReference type="RefSeq" id="WP_310025395.1">
    <property type="nucleotide sequence ID" value="NZ_JAVDVI010000004.1"/>
</dbReference>
<accession>A0ABU1TMX3</accession>
<comment type="caution">
    <text evidence="1">The sequence shown here is derived from an EMBL/GenBank/DDBJ whole genome shotgun (WGS) entry which is preliminary data.</text>
</comment>
<keyword evidence="1" id="KW-0804">Transcription</keyword>
<keyword evidence="2" id="KW-1185">Reference proteome</keyword>
<dbReference type="EMBL" id="JAVDVI010000004">
    <property type="protein sequence ID" value="MDR6967318.1"/>
    <property type="molecule type" value="Genomic_DNA"/>
</dbReference>
<dbReference type="GO" id="GO:0000428">
    <property type="term" value="C:DNA-directed RNA polymerase complex"/>
    <property type="evidence" value="ECO:0007669"/>
    <property type="project" value="UniProtKB-KW"/>
</dbReference>
<evidence type="ECO:0000313" key="1">
    <source>
        <dbReference type="EMBL" id="MDR6967318.1"/>
    </source>
</evidence>